<comment type="similarity">
    <text evidence="3">Belongs to the peptidase M50B family.</text>
</comment>
<evidence type="ECO:0000256" key="6">
    <source>
        <dbReference type="ARBA" id="ARBA00023136"/>
    </source>
</evidence>
<feature type="transmembrane region" description="Helical" evidence="7">
    <location>
        <begin position="60"/>
        <end position="82"/>
    </location>
</feature>
<comment type="subcellular location">
    <subcellularLocation>
        <location evidence="2">Membrane</location>
        <topology evidence="2">Multi-pass membrane protein</topology>
    </subcellularLocation>
</comment>
<evidence type="ECO:0000256" key="5">
    <source>
        <dbReference type="ARBA" id="ARBA00022989"/>
    </source>
</evidence>
<comment type="caution">
    <text evidence="9">The sequence shown here is derived from an EMBL/GenBank/DDBJ whole genome shotgun (WGS) entry which is preliminary data.</text>
</comment>
<sequence length="257" mass="29251">MFARPTAERIRDHSGELLICSDITVIFDKASGRYFQVPTKKLPAGIRNNAVDVIARFSTVFAWGTVISGILLLITNMVFSFFGQTTDVSHRFPLLFTIYIIASVFIHECAHIFALKICGQTFDKVGFKLHYGILPAFYVRMNKSNLLLWTDKVVVHCAGIWINLAINVVLFVLNYRFWQSADINVSLEFAVVTLMANALPVLSSDGFRVLLALSKVNEFRERTRNPKWIRAIRILSWVIVTIYGIYMVISFYLELGL</sequence>
<protein>
    <recommendedName>
        <fullName evidence="8">Peptidase M50 domain-containing protein</fullName>
    </recommendedName>
</protein>
<dbReference type="Proteomes" id="UP000186465">
    <property type="component" value="Unassembled WGS sequence"/>
</dbReference>
<evidence type="ECO:0000259" key="8">
    <source>
        <dbReference type="Pfam" id="PF02163"/>
    </source>
</evidence>
<evidence type="ECO:0000256" key="1">
    <source>
        <dbReference type="ARBA" id="ARBA00001947"/>
    </source>
</evidence>
<dbReference type="AlphaFoldDB" id="A0A1Q5PJW0"/>
<feature type="transmembrane region" description="Helical" evidence="7">
    <location>
        <begin position="153"/>
        <end position="177"/>
    </location>
</feature>
<dbReference type="STRING" id="156892.BM477_07320"/>
<dbReference type="Pfam" id="PF02163">
    <property type="entry name" value="Peptidase_M50"/>
    <property type="match status" value="1"/>
</dbReference>
<feature type="transmembrane region" description="Helical" evidence="7">
    <location>
        <begin position="234"/>
        <end position="253"/>
    </location>
</feature>
<keyword evidence="6 7" id="KW-0472">Membrane</keyword>
<dbReference type="EMBL" id="MPDM01000009">
    <property type="protein sequence ID" value="OKL46232.1"/>
    <property type="molecule type" value="Genomic_DNA"/>
</dbReference>
<keyword evidence="5 7" id="KW-1133">Transmembrane helix</keyword>
<dbReference type="RefSeq" id="WP_075362041.1">
    <property type="nucleotide sequence ID" value="NZ_MPDM01000009.1"/>
</dbReference>
<evidence type="ECO:0000256" key="3">
    <source>
        <dbReference type="ARBA" id="ARBA00007931"/>
    </source>
</evidence>
<keyword evidence="10" id="KW-1185">Reference proteome</keyword>
<feature type="transmembrane region" description="Helical" evidence="7">
    <location>
        <begin position="94"/>
        <end position="113"/>
    </location>
</feature>
<evidence type="ECO:0000313" key="9">
    <source>
        <dbReference type="EMBL" id="OKL46232.1"/>
    </source>
</evidence>
<comment type="cofactor">
    <cofactor evidence="1">
        <name>Zn(2+)</name>
        <dbReference type="ChEBI" id="CHEBI:29105"/>
    </cofactor>
</comment>
<name>A0A1Q5PJW0_9ACTO</name>
<evidence type="ECO:0000256" key="4">
    <source>
        <dbReference type="ARBA" id="ARBA00022692"/>
    </source>
</evidence>
<proteinExistence type="inferred from homology"/>
<keyword evidence="4 7" id="KW-0812">Transmembrane</keyword>
<evidence type="ECO:0000313" key="10">
    <source>
        <dbReference type="Proteomes" id="UP000186465"/>
    </source>
</evidence>
<feature type="transmembrane region" description="Helical" evidence="7">
    <location>
        <begin position="189"/>
        <end position="213"/>
    </location>
</feature>
<evidence type="ECO:0000256" key="2">
    <source>
        <dbReference type="ARBA" id="ARBA00004141"/>
    </source>
</evidence>
<evidence type="ECO:0000256" key="7">
    <source>
        <dbReference type="SAM" id="Phobius"/>
    </source>
</evidence>
<feature type="domain" description="Peptidase M50" evidence="8">
    <location>
        <begin position="96"/>
        <end position="174"/>
    </location>
</feature>
<accession>A0A1Q5PJW0</accession>
<dbReference type="GO" id="GO:0016020">
    <property type="term" value="C:membrane"/>
    <property type="evidence" value="ECO:0007669"/>
    <property type="project" value="UniProtKB-SubCell"/>
</dbReference>
<dbReference type="GO" id="GO:0006508">
    <property type="term" value="P:proteolysis"/>
    <property type="evidence" value="ECO:0007669"/>
    <property type="project" value="InterPro"/>
</dbReference>
<organism evidence="9 10">
    <name type="scientific">Boudabousia marimammalium</name>
    <dbReference type="NCBI Taxonomy" id="156892"/>
    <lineage>
        <taxon>Bacteria</taxon>
        <taxon>Bacillati</taxon>
        <taxon>Actinomycetota</taxon>
        <taxon>Actinomycetes</taxon>
        <taxon>Actinomycetales</taxon>
        <taxon>Actinomycetaceae</taxon>
        <taxon>Boudabousia</taxon>
    </lineage>
</organism>
<gene>
    <name evidence="9" type="ORF">BM477_07320</name>
</gene>
<dbReference type="InterPro" id="IPR008915">
    <property type="entry name" value="Peptidase_M50"/>
</dbReference>
<reference evidence="10" key="1">
    <citation type="submission" date="2016-11" db="EMBL/GenBank/DDBJ databases">
        <title>Actinomyces gypaetusis sp. nov. isolated from Gypaetus barbatus in Qinghai Tibet Plateau China.</title>
        <authorList>
            <person name="Meng X."/>
        </authorList>
    </citation>
    <scope>NUCLEOTIDE SEQUENCE [LARGE SCALE GENOMIC DNA]</scope>
    <source>
        <strain evidence="10">DSM 15383</strain>
    </source>
</reference>